<sequence length="252" mass="26268">MQHHPSTGRRNDHADSGAGAITVAELMKRIPLSPEHERLADQLLKTPDPADAALPLRSRIVLGSLGALLLLGAASVGAKIIVEPAAEPHPASSAAPIDGASALRPDLVRNAGWPFTDNGGFAAAAGSGGTTDAPEPGEQTTANPAAGSQGSALSLVNEFYRRLQHDPSSAARLVAPGLLAGQRAELVRGWEAVESLQLRARTRSVGVVLAEVEARYPDGHRVVLRQLLTVESGAHPKIVEAELLGARHVSPW</sequence>
<organism evidence="2 3">
    <name type="scientific">Saccharopolyspora spinosa</name>
    <dbReference type="NCBI Taxonomy" id="60894"/>
    <lineage>
        <taxon>Bacteria</taxon>
        <taxon>Bacillati</taxon>
        <taxon>Actinomycetota</taxon>
        <taxon>Actinomycetes</taxon>
        <taxon>Pseudonocardiales</taxon>
        <taxon>Pseudonocardiaceae</taxon>
        <taxon>Saccharopolyspora</taxon>
    </lineage>
</organism>
<dbReference type="OrthoDB" id="3684083at2"/>
<proteinExistence type="predicted"/>
<feature type="compositionally biased region" description="Polar residues" evidence="1">
    <location>
        <begin position="138"/>
        <end position="148"/>
    </location>
</feature>
<keyword evidence="3" id="KW-1185">Reference proteome</keyword>
<dbReference type="AlphaFoldDB" id="A0A2N3XQ30"/>
<comment type="caution">
    <text evidence="2">The sequence shown here is derived from an EMBL/GenBank/DDBJ whole genome shotgun (WGS) entry which is preliminary data.</text>
</comment>
<accession>A0A2N3XQ30</accession>
<evidence type="ECO:0000313" key="2">
    <source>
        <dbReference type="EMBL" id="PKW12788.1"/>
    </source>
</evidence>
<reference evidence="2" key="1">
    <citation type="submission" date="2017-12" db="EMBL/GenBank/DDBJ databases">
        <title>Sequencing the genomes of 1000 Actinobacteria strains.</title>
        <authorList>
            <person name="Klenk H.-P."/>
        </authorList>
    </citation>
    <scope>NUCLEOTIDE SEQUENCE [LARGE SCALE GENOMIC DNA]</scope>
    <source>
        <strain evidence="2">DSM 44228</strain>
    </source>
</reference>
<evidence type="ECO:0000256" key="1">
    <source>
        <dbReference type="SAM" id="MobiDB-lite"/>
    </source>
</evidence>
<feature type="region of interest" description="Disordered" evidence="1">
    <location>
        <begin position="119"/>
        <end position="148"/>
    </location>
</feature>
<dbReference type="RefSeq" id="WP_010316063.1">
    <property type="nucleotide sequence ID" value="NZ_CP061007.1"/>
</dbReference>
<protein>
    <submittedName>
        <fullName evidence="2">Uncharacterized protein</fullName>
    </submittedName>
</protein>
<evidence type="ECO:0000313" key="3">
    <source>
        <dbReference type="Proteomes" id="UP000233786"/>
    </source>
</evidence>
<dbReference type="Proteomes" id="UP000233786">
    <property type="component" value="Unassembled WGS sequence"/>
</dbReference>
<gene>
    <name evidence="2" type="ORF">A8926_0277</name>
</gene>
<dbReference type="STRING" id="994479.GCA_000194155_07940"/>
<name>A0A2N3XQ30_SACSN</name>
<feature type="compositionally biased region" description="Low complexity" evidence="1">
    <location>
        <begin position="119"/>
        <end position="133"/>
    </location>
</feature>
<dbReference type="EMBL" id="PJNB01000001">
    <property type="protein sequence ID" value="PKW12788.1"/>
    <property type="molecule type" value="Genomic_DNA"/>
</dbReference>